<dbReference type="InterPro" id="IPR038630">
    <property type="entry name" value="L24e/L24_sf"/>
</dbReference>
<evidence type="ECO:0000256" key="2">
    <source>
        <dbReference type="SAM" id="MobiDB-lite"/>
    </source>
</evidence>
<keyword evidence="5" id="KW-1185">Reference proteome</keyword>
<dbReference type="Proteomes" id="UP000011082">
    <property type="component" value="Unassembled WGS sequence"/>
</dbReference>
<dbReference type="HOGENOM" id="CLU_150146_0_0_1"/>
<accession>L2GPT5</accession>
<proteinExistence type="inferred from homology"/>
<dbReference type="RefSeq" id="XP_007603799.1">
    <property type="nucleotide sequence ID" value="XM_007603737.1"/>
</dbReference>
<feature type="region of interest" description="Disordered" evidence="2">
    <location>
        <begin position="95"/>
        <end position="120"/>
    </location>
</feature>
<dbReference type="OMA" id="QHDGRAQ"/>
<dbReference type="OrthoDB" id="1727108at2759"/>
<protein>
    <recommendedName>
        <fullName evidence="3">Large ribosomal subunit protein eL24-related N-terminal domain-containing protein</fullName>
    </recommendedName>
</protein>
<feature type="domain" description="Large ribosomal subunit protein eL24-related N-terminal" evidence="3">
    <location>
        <begin position="1"/>
        <end position="64"/>
    </location>
</feature>
<dbReference type="GeneID" id="19881064"/>
<dbReference type="STRING" id="993615.L2GPT5"/>
<dbReference type="InterPro" id="IPR000988">
    <property type="entry name" value="Ribosomal_eL24-rel_N"/>
</dbReference>
<dbReference type="InParanoid" id="L2GPT5"/>
<feature type="compositionally biased region" description="Basic and acidic residues" evidence="2">
    <location>
        <begin position="96"/>
        <end position="107"/>
    </location>
</feature>
<dbReference type="AlphaFoldDB" id="L2GPT5"/>
<evidence type="ECO:0000313" key="4">
    <source>
        <dbReference type="EMBL" id="ELA42594.1"/>
    </source>
</evidence>
<dbReference type="Gene3D" id="2.30.170.20">
    <property type="entry name" value="Ribosomal protein L24e"/>
    <property type="match status" value="1"/>
</dbReference>
<dbReference type="EMBL" id="JH370131">
    <property type="protein sequence ID" value="ELA42594.1"/>
    <property type="molecule type" value="Genomic_DNA"/>
</dbReference>
<dbReference type="SUPFAM" id="SSF57716">
    <property type="entry name" value="Glucocorticoid receptor-like (DNA-binding domain)"/>
    <property type="match status" value="1"/>
</dbReference>
<feature type="compositionally biased region" description="Polar residues" evidence="2">
    <location>
        <begin position="111"/>
        <end position="120"/>
    </location>
</feature>
<gene>
    <name evidence="4" type="ORF">VICG_00346</name>
</gene>
<evidence type="ECO:0000313" key="5">
    <source>
        <dbReference type="Proteomes" id="UP000011082"/>
    </source>
</evidence>
<comment type="similarity">
    <text evidence="1">Belongs to the eukaryotic ribosomal protein eL24 family.</text>
</comment>
<dbReference type="Pfam" id="PF01246">
    <property type="entry name" value="Ribosomal_L24e"/>
    <property type="match status" value="1"/>
</dbReference>
<sequence>MNQGICSFSGYVVPKGSGVSKVGNDGKITFTRSRKERTLVDLKISARDCKWTQSSRAFFKKTNKSVKEQNDFVHITKIVRGFTLVPKLLVAQTPKTENKTKPVEYTKKTQKVNLNSNLRK</sequence>
<dbReference type="VEuPathDB" id="MicrosporidiaDB:VICG_00346"/>
<organism evidence="4 5">
    <name type="scientific">Vittaforma corneae (strain ATCC 50505)</name>
    <name type="common">Microsporidian parasite</name>
    <name type="synonym">Nosema corneum</name>
    <dbReference type="NCBI Taxonomy" id="993615"/>
    <lineage>
        <taxon>Eukaryota</taxon>
        <taxon>Fungi</taxon>
        <taxon>Fungi incertae sedis</taxon>
        <taxon>Microsporidia</taxon>
        <taxon>Nosematidae</taxon>
        <taxon>Vittaforma</taxon>
    </lineage>
</organism>
<reference evidence="5" key="1">
    <citation type="submission" date="2011-05" db="EMBL/GenBank/DDBJ databases">
        <title>The genome sequence of Vittaforma corneae strain ATCC 50505.</title>
        <authorList>
            <consortium name="The Broad Institute Genome Sequencing Platform"/>
            <person name="Cuomo C."/>
            <person name="Didier E."/>
            <person name="Bowers L."/>
            <person name="Young S.K."/>
            <person name="Zeng Q."/>
            <person name="Gargeya S."/>
            <person name="Fitzgerald M."/>
            <person name="Haas B."/>
            <person name="Abouelleil A."/>
            <person name="Alvarado L."/>
            <person name="Arachchi H.M."/>
            <person name="Berlin A."/>
            <person name="Chapman S.B."/>
            <person name="Gearin G."/>
            <person name="Goldberg J."/>
            <person name="Griggs A."/>
            <person name="Gujja S."/>
            <person name="Hansen M."/>
            <person name="Heiman D."/>
            <person name="Howarth C."/>
            <person name="Larimer J."/>
            <person name="Lui A."/>
            <person name="MacDonald P.J.P."/>
            <person name="McCowen C."/>
            <person name="Montmayeur A."/>
            <person name="Murphy C."/>
            <person name="Neiman D."/>
            <person name="Pearson M."/>
            <person name="Priest M."/>
            <person name="Roberts A."/>
            <person name="Saif S."/>
            <person name="Shea T."/>
            <person name="Sisk P."/>
            <person name="Stolte C."/>
            <person name="Sykes S."/>
            <person name="Wortman J."/>
            <person name="Nusbaum C."/>
            <person name="Birren B."/>
        </authorList>
    </citation>
    <scope>NUCLEOTIDE SEQUENCE [LARGE SCALE GENOMIC DNA]</scope>
    <source>
        <strain evidence="5">ATCC 50505</strain>
    </source>
</reference>
<name>L2GPT5_VITCO</name>
<evidence type="ECO:0000256" key="1">
    <source>
        <dbReference type="ARBA" id="ARBA00005647"/>
    </source>
</evidence>
<evidence type="ECO:0000259" key="3">
    <source>
        <dbReference type="Pfam" id="PF01246"/>
    </source>
</evidence>